<reference evidence="2 3" key="1">
    <citation type="submission" date="2021-06" db="EMBL/GenBank/DDBJ databases">
        <authorList>
            <person name="Palmer J.M."/>
        </authorList>
    </citation>
    <scope>NUCLEOTIDE SEQUENCE [LARGE SCALE GENOMIC DNA]</scope>
    <source>
        <strain evidence="3">if_2019</strain>
        <tissue evidence="2">Muscle</tissue>
    </source>
</reference>
<sequence length="51" mass="5741">PNELKRPDWKRPVEDRVYIKKHGVPATTEGCGGRKDRLSSGSEGDYGQNKQ</sequence>
<name>A0ABV0U152_9TELE</name>
<evidence type="ECO:0000313" key="2">
    <source>
        <dbReference type="EMBL" id="MEQ2238907.1"/>
    </source>
</evidence>
<dbReference type="Proteomes" id="UP001482620">
    <property type="component" value="Unassembled WGS sequence"/>
</dbReference>
<feature type="non-terminal residue" evidence="2">
    <location>
        <position position="1"/>
    </location>
</feature>
<protein>
    <submittedName>
        <fullName evidence="2">Uncharacterized protein</fullName>
    </submittedName>
</protein>
<keyword evidence="3" id="KW-1185">Reference proteome</keyword>
<organism evidence="2 3">
    <name type="scientific">Ilyodon furcidens</name>
    <name type="common">goldbreast splitfin</name>
    <dbReference type="NCBI Taxonomy" id="33524"/>
    <lineage>
        <taxon>Eukaryota</taxon>
        <taxon>Metazoa</taxon>
        <taxon>Chordata</taxon>
        <taxon>Craniata</taxon>
        <taxon>Vertebrata</taxon>
        <taxon>Euteleostomi</taxon>
        <taxon>Actinopterygii</taxon>
        <taxon>Neopterygii</taxon>
        <taxon>Teleostei</taxon>
        <taxon>Neoteleostei</taxon>
        <taxon>Acanthomorphata</taxon>
        <taxon>Ovalentaria</taxon>
        <taxon>Atherinomorphae</taxon>
        <taxon>Cyprinodontiformes</taxon>
        <taxon>Goodeidae</taxon>
        <taxon>Ilyodon</taxon>
    </lineage>
</organism>
<accession>A0ABV0U152</accession>
<evidence type="ECO:0000256" key="1">
    <source>
        <dbReference type="SAM" id="MobiDB-lite"/>
    </source>
</evidence>
<proteinExistence type="predicted"/>
<dbReference type="EMBL" id="JAHRIQ010055541">
    <property type="protein sequence ID" value="MEQ2238907.1"/>
    <property type="molecule type" value="Genomic_DNA"/>
</dbReference>
<feature type="region of interest" description="Disordered" evidence="1">
    <location>
        <begin position="20"/>
        <end position="51"/>
    </location>
</feature>
<evidence type="ECO:0000313" key="3">
    <source>
        <dbReference type="Proteomes" id="UP001482620"/>
    </source>
</evidence>
<comment type="caution">
    <text evidence="2">The sequence shown here is derived from an EMBL/GenBank/DDBJ whole genome shotgun (WGS) entry which is preliminary data.</text>
</comment>
<gene>
    <name evidence="2" type="ORF">ILYODFUR_038193</name>
</gene>